<organism evidence="1 2">
    <name type="scientific">Actinokineospora auranticolor</name>
    <dbReference type="NCBI Taxonomy" id="155976"/>
    <lineage>
        <taxon>Bacteria</taxon>
        <taxon>Bacillati</taxon>
        <taxon>Actinomycetota</taxon>
        <taxon>Actinomycetes</taxon>
        <taxon>Pseudonocardiales</taxon>
        <taxon>Pseudonocardiaceae</taxon>
        <taxon>Actinokineospora</taxon>
    </lineage>
</organism>
<dbReference type="AlphaFoldDB" id="A0A2S6GEF7"/>
<reference evidence="1 2" key="1">
    <citation type="submission" date="2018-02" db="EMBL/GenBank/DDBJ databases">
        <title>Genomic Encyclopedia of Archaeal and Bacterial Type Strains, Phase II (KMG-II): from individual species to whole genera.</title>
        <authorList>
            <person name="Goeker M."/>
        </authorList>
    </citation>
    <scope>NUCLEOTIDE SEQUENCE [LARGE SCALE GENOMIC DNA]</scope>
    <source>
        <strain evidence="1 2">YU 961-1</strain>
    </source>
</reference>
<evidence type="ECO:0008006" key="3">
    <source>
        <dbReference type="Google" id="ProtNLM"/>
    </source>
</evidence>
<evidence type="ECO:0000313" key="2">
    <source>
        <dbReference type="Proteomes" id="UP000239203"/>
    </source>
</evidence>
<sequence length="299" mass="32833">MLWAGPVISRTRRAGVDELDVTAAGLWAVFDHRILARYGDWAFTDPRADLVLTYRSLPGVALDIVRAALTRPYGELPLLLPRLDNSGDEDRTYFGHELATVGERLGQLTRSENGPDLHFLPRYRADRAGVEWVMRVGTPTLAQSGELWHVDHGRQLVAYGWDEDGSAMADAVTVPGDGVERGRLIGRASNDALPRAGWPALDAVITSHTSEKRPAVLAAHARGYLDVMRTGVTRDSATVRTDTDPRLGRYLVGDHIVLTPRPDRLTLAGQRRRRITAITYRGSSPHTVDLTLAPVPAVS</sequence>
<protein>
    <recommendedName>
        <fullName evidence="3">Phage protein D</fullName>
    </recommendedName>
</protein>
<name>A0A2S6GEF7_9PSEU</name>
<dbReference type="EMBL" id="PTIX01000027">
    <property type="protein sequence ID" value="PPK63531.1"/>
    <property type="molecule type" value="Genomic_DNA"/>
</dbReference>
<proteinExistence type="predicted"/>
<evidence type="ECO:0000313" key="1">
    <source>
        <dbReference type="EMBL" id="PPK63531.1"/>
    </source>
</evidence>
<dbReference type="Proteomes" id="UP000239203">
    <property type="component" value="Unassembled WGS sequence"/>
</dbReference>
<comment type="caution">
    <text evidence="1">The sequence shown here is derived from an EMBL/GenBank/DDBJ whole genome shotgun (WGS) entry which is preliminary data.</text>
</comment>
<keyword evidence="2" id="KW-1185">Reference proteome</keyword>
<accession>A0A2S6GEF7</accession>
<gene>
    <name evidence="1" type="ORF">CLV40_12758</name>
</gene>